<accession>A0AAV4R651</accession>
<evidence type="ECO:0000313" key="3">
    <source>
        <dbReference type="Proteomes" id="UP001054945"/>
    </source>
</evidence>
<feature type="region of interest" description="Disordered" evidence="1">
    <location>
        <begin position="1"/>
        <end position="130"/>
    </location>
</feature>
<feature type="compositionally biased region" description="Basic and acidic residues" evidence="1">
    <location>
        <begin position="91"/>
        <end position="101"/>
    </location>
</feature>
<gene>
    <name evidence="2" type="primary">sif_8</name>
    <name evidence="2" type="ORF">CEXT_192941</name>
</gene>
<proteinExistence type="predicted"/>
<protein>
    <submittedName>
        <fullName evidence="2">Uncharacterized protein</fullName>
    </submittedName>
</protein>
<name>A0AAV4R651_CAEEX</name>
<dbReference type="EMBL" id="BPLR01007386">
    <property type="protein sequence ID" value="GIY16501.1"/>
    <property type="molecule type" value="Genomic_DNA"/>
</dbReference>
<organism evidence="2 3">
    <name type="scientific">Caerostris extrusa</name>
    <name type="common">Bark spider</name>
    <name type="synonym">Caerostris bankana</name>
    <dbReference type="NCBI Taxonomy" id="172846"/>
    <lineage>
        <taxon>Eukaryota</taxon>
        <taxon>Metazoa</taxon>
        <taxon>Ecdysozoa</taxon>
        <taxon>Arthropoda</taxon>
        <taxon>Chelicerata</taxon>
        <taxon>Arachnida</taxon>
        <taxon>Araneae</taxon>
        <taxon>Araneomorphae</taxon>
        <taxon>Entelegynae</taxon>
        <taxon>Araneoidea</taxon>
        <taxon>Araneidae</taxon>
        <taxon>Caerostris</taxon>
    </lineage>
</organism>
<reference evidence="2 3" key="1">
    <citation type="submission" date="2021-06" db="EMBL/GenBank/DDBJ databases">
        <title>Caerostris extrusa draft genome.</title>
        <authorList>
            <person name="Kono N."/>
            <person name="Arakawa K."/>
        </authorList>
    </citation>
    <scope>NUCLEOTIDE SEQUENCE [LARGE SCALE GENOMIC DNA]</scope>
</reference>
<dbReference type="Proteomes" id="UP001054945">
    <property type="component" value="Unassembled WGS sequence"/>
</dbReference>
<evidence type="ECO:0000313" key="2">
    <source>
        <dbReference type="EMBL" id="GIY16501.1"/>
    </source>
</evidence>
<feature type="compositionally biased region" description="Polar residues" evidence="1">
    <location>
        <begin position="117"/>
        <end position="130"/>
    </location>
</feature>
<dbReference type="AlphaFoldDB" id="A0AAV4R651"/>
<comment type="caution">
    <text evidence="2">The sequence shown here is derived from an EMBL/GenBank/DDBJ whole genome shotgun (WGS) entry which is preliminary data.</text>
</comment>
<evidence type="ECO:0000256" key="1">
    <source>
        <dbReference type="SAM" id="MobiDB-lite"/>
    </source>
</evidence>
<keyword evidence="3" id="KW-1185">Reference proteome</keyword>
<feature type="compositionally biased region" description="Polar residues" evidence="1">
    <location>
        <begin position="31"/>
        <end position="44"/>
    </location>
</feature>
<feature type="compositionally biased region" description="Basic residues" evidence="1">
    <location>
        <begin position="1"/>
        <end position="15"/>
    </location>
</feature>
<sequence>MARTLSGKKRPKASQRHSAGNMEQQEETYDNLDQNFHTPRSKTVTDGMDDMDASERSDSDHPHHHRGQGLQLHWERGAGVCASGSRQGRVARLEAEGEGDRSATLPHPVKAHFDGNAPSTRRTTAPPQDSASLLSSVNVCRHHCLCNFREKNSTNCNLSQLERTG</sequence>